<evidence type="ECO:0000313" key="2">
    <source>
        <dbReference type="Proteomes" id="UP000010959"/>
    </source>
</evidence>
<reference evidence="1 2" key="1">
    <citation type="journal article" date="2013" name="Mar. Genomics">
        <title>Expression of sulfatases in Rhodopirellula baltica and the diversity of sulfatases in the genus Rhodopirellula.</title>
        <authorList>
            <person name="Wegner C.E."/>
            <person name="Richter-Heitmann T."/>
            <person name="Klindworth A."/>
            <person name="Klockow C."/>
            <person name="Richter M."/>
            <person name="Achstetter T."/>
            <person name="Glockner F.O."/>
            <person name="Harder J."/>
        </authorList>
    </citation>
    <scope>NUCLEOTIDE SEQUENCE [LARGE SCALE GENOMIC DNA]</scope>
    <source>
        <strain evidence="1 2">SWK14</strain>
    </source>
</reference>
<name>L7CDG4_RHOBT</name>
<accession>L7CDG4</accession>
<dbReference type="AlphaFoldDB" id="L7CDG4"/>
<proteinExistence type="predicted"/>
<evidence type="ECO:0000313" key="1">
    <source>
        <dbReference type="EMBL" id="ELP31136.1"/>
    </source>
</evidence>
<organism evidence="1 2">
    <name type="scientific">Rhodopirellula baltica SWK14</name>
    <dbReference type="NCBI Taxonomy" id="993516"/>
    <lineage>
        <taxon>Bacteria</taxon>
        <taxon>Pseudomonadati</taxon>
        <taxon>Planctomycetota</taxon>
        <taxon>Planctomycetia</taxon>
        <taxon>Pirellulales</taxon>
        <taxon>Pirellulaceae</taxon>
        <taxon>Rhodopirellula</taxon>
    </lineage>
</organism>
<dbReference type="PATRIC" id="fig|993516.3.peg.5205"/>
<dbReference type="EMBL" id="AMWG01000132">
    <property type="protein sequence ID" value="ELP31136.1"/>
    <property type="molecule type" value="Genomic_DNA"/>
</dbReference>
<comment type="caution">
    <text evidence="1">The sequence shown here is derived from an EMBL/GenBank/DDBJ whole genome shotgun (WGS) entry which is preliminary data.</text>
</comment>
<protein>
    <submittedName>
        <fullName evidence="1">Uncharacterized protein</fullName>
    </submittedName>
</protein>
<dbReference type="Proteomes" id="UP000010959">
    <property type="component" value="Unassembled WGS sequence"/>
</dbReference>
<gene>
    <name evidence="1" type="ORF">RBSWK_04874</name>
</gene>
<sequence>MSETKNPPPVAKDPPLHWLKQSIRIIMVVFSRTLREWHGECF</sequence>